<dbReference type="PRINTS" id="PR01853">
    <property type="entry name" value="YAJCTRNLCASE"/>
</dbReference>
<sequence>MTVSVIASFALLQASPTTAIPQMIFMYGAIFAIFYFVLIRPQQRQRKKHDETVRTLKKGDEIVTAGGIVGEVLHIASQGKDGAATMEDRITIKSGESRLIIERGRIARVGSATTPAA</sequence>
<keyword evidence="5" id="KW-1003">Cell membrane</keyword>
<organism evidence="12 13">
    <name type="scientific">Gemmatimonas aurantiaca (strain DSM 14586 / JCM 11422 / NBRC 100505 / T-27)</name>
    <dbReference type="NCBI Taxonomy" id="379066"/>
    <lineage>
        <taxon>Bacteria</taxon>
        <taxon>Pseudomonadati</taxon>
        <taxon>Gemmatimonadota</taxon>
        <taxon>Gemmatimonadia</taxon>
        <taxon>Gemmatimonadales</taxon>
        <taxon>Gemmatimonadaceae</taxon>
        <taxon>Gemmatimonas</taxon>
    </lineage>
</organism>
<dbReference type="AlphaFoldDB" id="C1A608"/>
<evidence type="ECO:0000256" key="4">
    <source>
        <dbReference type="ARBA" id="ARBA00022448"/>
    </source>
</evidence>
<name>C1A608_GEMAT</name>
<dbReference type="HOGENOM" id="CLU_116157_5_0_0"/>
<evidence type="ECO:0000256" key="2">
    <source>
        <dbReference type="ARBA" id="ARBA00006742"/>
    </source>
</evidence>
<dbReference type="GO" id="GO:0005886">
    <property type="term" value="C:plasma membrane"/>
    <property type="evidence" value="ECO:0007669"/>
    <property type="project" value="UniProtKB-SubCell"/>
</dbReference>
<evidence type="ECO:0000256" key="9">
    <source>
        <dbReference type="ARBA" id="ARBA00023010"/>
    </source>
</evidence>
<dbReference type="PANTHER" id="PTHR33909:SF1">
    <property type="entry name" value="SEC TRANSLOCON ACCESSORY COMPLEX SUBUNIT YAJC"/>
    <property type="match status" value="1"/>
</dbReference>
<dbReference type="GO" id="GO:0015031">
    <property type="term" value="P:protein transport"/>
    <property type="evidence" value="ECO:0007669"/>
    <property type="project" value="UniProtKB-KW"/>
</dbReference>
<evidence type="ECO:0000256" key="3">
    <source>
        <dbReference type="ARBA" id="ARBA00014962"/>
    </source>
</evidence>
<accession>C1A608</accession>
<keyword evidence="6 11" id="KW-0812">Transmembrane</keyword>
<keyword evidence="7" id="KW-0653">Protein transport</keyword>
<evidence type="ECO:0000256" key="11">
    <source>
        <dbReference type="SAM" id="Phobius"/>
    </source>
</evidence>
<protein>
    <recommendedName>
        <fullName evidence="3">Sec translocon accessory complex subunit YajC</fullName>
    </recommendedName>
</protein>
<evidence type="ECO:0000256" key="5">
    <source>
        <dbReference type="ARBA" id="ARBA00022475"/>
    </source>
</evidence>
<evidence type="ECO:0000256" key="7">
    <source>
        <dbReference type="ARBA" id="ARBA00022927"/>
    </source>
</evidence>
<dbReference type="SMART" id="SM01323">
    <property type="entry name" value="YajC"/>
    <property type="match status" value="1"/>
</dbReference>
<evidence type="ECO:0000256" key="1">
    <source>
        <dbReference type="ARBA" id="ARBA00004162"/>
    </source>
</evidence>
<keyword evidence="8 11" id="KW-1133">Transmembrane helix</keyword>
<dbReference type="PANTHER" id="PTHR33909">
    <property type="entry name" value="SEC TRANSLOCON ACCESSORY COMPLEX SUBUNIT YAJC"/>
    <property type="match status" value="1"/>
</dbReference>
<reference evidence="13" key="1">
    <citation type="submission" date="2006-03" db="EMBL/GenBank/DDBJ databases">
        <title>Complete genome sequence of Gemmatimonas aurantiaca T-27 that represents a novel phylum Gemmatimonadetes.</title>
        <authorList>
            <person name="Takasaki K."/>
            <person name="Ichikawa N."/>
            <person name="Miura H."/>
            <person name="Matsushita S."/>
            <person name="Watanabe Y."/>
            <person name="Oguchi A."/>
            <person name="Ankai A."/>
            <person name="Yashiro I."/>
            <person name="Takahashi M."/>
            <person name="Terui Y."/>
            <person name="Fukui S."/>
            <person name="Yokoyama H."/>
            <person name="Tanikawa S."/>
            <person name="Hanada S."/>
            <person name="Kamagata Y."/>
            <person name="Fujita N."/>
        </authorList>
    </citation>
    <scope>NUCLEOTIDE SEQUENCE [LARGE SCALE GENOMIC DNA]</scope>
    <source>
        <strain evidence="13">T-27 / DSM 14586 / JCM 11422 / NBRC 100505</strain>
    </source>
</reference>
<evidence type="ECO:0000256" key="8">
    <source>
        <dbReference type="ARBA" id="ARBA00022989"/>
    </source>
</evidence>
<dbReference type="InterPro" id="IPR003849">
    <property type="entry name" value="Preprotein_translocase_YajC"/>
</dbReference>
<dbReference type="STRING" id="379066.GAU_0626"/>
<keyword evidence="4" id="KW-0813">Transport</keyword>
<dbReference type="Pfam" id="PF02699">
    <property type="entry name" value="YajC"/>
    <property type="match status" value="1"/>
</dbReference>
<dbReference type="EMBL" id="AP009153">
    <property type="protein sequence ID" value="BAH37668.1"/>
    <property type="molecule type" value="Genomic_DNA"/>
</dbReference>
<keyword evidence="13" id="KW-1185">Reference proteome</keyword>
<dbReference type="KEGG" id="gau:GAU_0626"/>
<dbReference type="RefSeq" id="WP_012682115.1">
    <property type="nucleotide sequence ID" value="NC_012489.1"/>
</dbReference>
<evidence type="ECO:0000313" key="13">
    <source>
        <dbReference type="Proteomes" id="UP000002209"/>
    </source>
</evidence>
<gene>
    <name evidence="12" type="primary">yajC</name>
    <name evidence="12" type="ordered locus">GAU_0626</name>
</gene>
<feature type="transmembrane region" description="Helical" evidence="11">
    <location>
        <begin position="24"/>
        <end position="39"/>
    </location>
</feature>
<comment type="similarity">
    <text evidence="2">Belongs to the YajC family.</text>
</comment>
<proteinExistence type="inferred from homology"/>
<evidence type="ECO:0000256" key="10">
    <source>
        <dbReference type="ARBA" id="ARBA00023136"/>
    </source>
</evidence>
<keyword evidence="9" id="KW-0811">Translocation</keyword>
<dbReference type="NCBIfam" id="TIGR00739">
    <property type="entry name" value="yajC"/>
    <property type="match status" value="1"/>
</dbReference>
<keyword evidence="10 11" id="KW-0472">Membrane</keyword>
<evidence type="ECO:0000313" key="12">
    <source>
        <dbReference type="EMBL" id="BAH37668.1"/>
    </source>
</evidence>
<evidence type="ECO:0000256" key="6">
    <source>
        <dbReference type="ARBA" id="ARBA00022692"/>
    </source>
</evidence>
<dbReference type="eggNOG" id="COG1862">
    <property type="taxonomic scope" value="Bacteria"/>
</dbReference>
<dbReference type="Proteomes" id="UP000002209">
    <property type="component" value="Chromosome"/>
</dbReference>
<comment type="subcellular location">
    <subcellularLocation>
        <location evidence="1">Cell membrane</location>
        <topology evidence="1">Single-pass membrane protein</topology>
    </subcellularLocation>
</comment>